<proteinExistence type="predicted"/>
<evidence type="ECO:0000313" key="1">
    <source>
        <dbReference type="Proteomes" id="UP000887580"/>
    </source>
</evidence>
<evidence type="ECO:0000313" key="2">
    <source>
        <dbReference type="WBParaSite" id="PS1159_v2.g19861.t1"/>
    </source>
</evidence>
<protein>
    <submittedName>
        <fullName evidence="2">Uncharacterized protein</fullName>
    </submittedName>
</protein>
<accession>A0AC35FQJ6</accession>
<organism evidence="1 2">
    <name type="scientific">Panagrolaimus sp. PS1159</name>
    <dbReference type="NCBI Taxonomy" id="55785"/>
    <lineage>
        <taxon>Eukaryota</taxon>
        <taxon>Metazoa</taxon>
        <taxon>Ecdysozoa</taxon>
        <taxon>Nematoda</taxon>
        <taxon>Chromadorea</taxon>
        <taxon>Rhabditida</taxon>
        <taxon>Tylenchina</taxon>
        <taxon>Panagrolaimomorpha</taxon>
        <taxon>Panagrolaimoidea</taxon>
        <taxon>Panagrolaimidae</taxon>
        <taxon>Panagrolaimus</taxon>
    </lineage>
</organism>
<dbReference type="Proteomes" id="UP000887580">
    <property type="component" value="Unplaced"/>
</dbReference>
<dbReference type="WBParaSite" id="PS1159_v2.g19861.t1">
    <property type="protein sequence ID" value="PS1159_v2.g19861.t1"/>
    <property type="gene ID" value="PS1159_v2.g19861"/>
</dbReference>
<sequence>MPNAEPPSPSGLPEAPKFKQLQNFLTTLSALLISIYLLIISHNIYYLLCIIPNLKNSEAAEKLSSDSIGIIALILLCLILQITFIYGIQKSKEWLLLFNSIFAFIITIICFMVTAMWMDKNFFNGPYDLYFW</sequence>
<name>A0AC35FQJ6_9BILA</name>
<reference evidence="2" key="1">
    <citation type="submission" date="2022-11" db="UniProtKB">
        <authorList>
            <consortium name="WormBaseParasite"/>
        </authorList>
    </citation>
    <scope>IDENTIFICATION</scope>
</reference>